<reference evidence="1" key="1">
    <citation type="submission" date="2018-04" db="EMBL/GenBank/DDBJ databases">
        <title>WGS assembly of Panicum hallii.</title>
        <authorList>
            <person name="Lovell J."/>
            <person name="Jenkins J."/>
            <person name="Lowry D."/>
            <person name="Mamidi S."/>
            <person name="Sreedasyam A."/>
            <person name="Weng X."/>
            <person name="Barry K."/>
            <person name="Bonette J."/>
            <person name="Campitelli B."/>
            <person name="Daum C."/>
            <person name="Gordon S."/>
            <person name="Gould B."/>
            <person name="Lipzen A."/>
            <person name="Macqueen A."/>
            <person name="Palacio-Mejia J."/>
            <person name="Plott C."/>
            <person name="Shakirov E."/>
            <person name="Shu S."/>
            <person name="Yoshinaga Y."/>
            <person name="Zane M."/>
            <person name="Rokhsar D."/>
            <person name="Grimwood J."/>
            <person name="Schmutz J."/>
            <person name="Juenger T."/>
        </authorList>
    </citation>
    <scope>NUCLEOTIDE SEQUENCE [LARGE SCALE GENOMIC DNA]</scope>
    <source>
        <strain evidence="1">FIL2</strain>
    </source>
</reference>
<dbReference type="AlphaFoldDB" id="A0A2T8I1V1"/>
<dbReference type="EMBL" id="CM008054">
    <property type="protein sequence ID" value="PVH31647.1"/>
    <property type="molecule type" value="Genomic_DNA"/>
</dbReference>
<dbReference type="Proteomes" id="UP000243499">
    <property type="component" value="Chromosome 9"/>
</dbReference>
<evidence type="ECO:0000313" key="1">
    <source>
        <dbReference type="EMBL" id="PVH31647.1"/>
    </source>
</evidence>
<protein>
    <submittedName>
        <fullName evidence="1">Uncharacterized protein</fullName>
    </submittedName>
</protein>
<organism evidence="1">
    <name type="scientific">Panicum hallii</name>
    <dbReference type="NCBI Taxonomy" id="206008"/>
    <lineage>
        <taxon>Eukaryota</taxon>
        <taxon>Viridiplantae</taxon>
        <taxon>Streptophyta</taxon>
        <taxon>Embryophyta</taxon>
        <taxon>Tracheophyta</taxon>
        <taxon>Spermatophyta</taxon>
        <taxon>Magnoliopsida</taxon>
        <taxon>Liliopsida</taxon>
        <taxon>Poales</taxon>
        <taxon>Poaceae</taxon>
        <taxon>PACMAD clade</taxon>
        <taxon>Panicoideae</taxon>
        <taxon>Panicodae</taxon>
        <taxon>Paniceae</taxon>
        <taxon>Panicinae</taxon>
        <taxon>Panicum</taxon>
        <taxon>Panicum sect. Panicum</taxon>
    </lineage>
</organism>
<dbReference type="Gramene" id="PVH31647">
    <property type="protein sequence ID" value="PVH31647"/>
    <property type="gene ID" value="PAHAL_9G200200"/>
</dbReference>
<accession>A0A2T8I1V1</accession>
<proteinExistence type="predicted"/>
<gene>
    <name evidence="1" type="ORF">PAHAL_9G200200</name>
</gene>
<name>A0A2T8I1V1_9POAL</name>
<sequence length="70" mass="8249">MTNCLAEIQVTNWQIFSGLLSFPFLSSSRPLDCMTRKLLWIAWRCRAVQVFFWSLNPSYRLPCFIFGLLN</sequence>